<keyword evidence="5 7" id="KW-0472">Membrane</keyword>
<evidence type="ECO:0000256" key="2">
    <source>
        <dbReference type="ARBA" id="ARBA00022448"/>
    </source>
</evidence>
<dbReference type="InterPro" id="IPR023996">
    <property type="entry name" value="TonB-dep_OMP_SusC/RagA"/>
</dbReference>
<dbReference type="Gene3D" id="2.60.40.1120">
    <property type="entry name" value="Carboxypeptidase-like, regulatory domain"/>
    <property type="match status" value="1"/>
</dbReference>
<dbReference type="PROSITE" id="PS52016">
    <property type="entry name" value="TONB_DEPENDENT_REC_3"/>
    <property type="match status" value="1"/>
</dbReference>
<evidence type="ECO:0000256" key="6">
    <source>
        <dbReference type="ARBA" id="ARBA00023237"/>
    </source>
</evidence>
<proteinExistence type="inferred from homology"/>
<accession>A0A2P8HF77</accession>
<dbReference type="NCBIfam" id="TIGR04056">
    <property type="entry name" value="OMP_RagA_SusC"/>
    <property type="match status" value="1"/>
</dbReference>
<dbReference type="Proteomes" id="UP000240971">
    <property type="component" value="Unassembled WGS sequence"/>
</dbReference>
<evidence type="ECO:0000313" key="10">
    <source>
        <dbReference type="Proteomes" id="UP000240971"/>
    </source>
</evidence>
<comment type="subcellular location">
    <subcellularLocation>
        <location evidence="1 7">Cell outer membrane</location>
        <topology evidence="1 7">Multi-pass membrane protein</topology>
    </subcellularLocation>
</comment>
<evidence type="ECO:0000259" key="8">
    <source>
        <dbReference type="Pfam" id="PF07715"/>
    </source>
</evidence>
<dbReference type="AlphaFoldDB" id="A0A2P8HF77"/>
<dbReference type="InterPro" id="IPR039426">
    <property type="entry name" value="TonB-dep_rcpt-like"/>
</dbReference>
<organism evidence="9 10">
    <name type="scientific">Chitinophaga niastensis</name>
    <dbReference type="NCBI Taxonomy" id="536980"/>
    <lineage>
        <taxon>Bacteria</taxon>
        <taxon>Pseudomonadati</taxon>
        <taxon>Bacteroidota</taxon>
        <taxon>Chitinophagia</taxon>
        <taxon>Chitinophagales</taxon>
        <taxon>Chitinophagaceae</taxon>
        <taxon>Chitinophaga</taxon>
    </lineage>
</organism>
<gene>
    <name evidence="9" type="ORF">CLV51_105250</name>
</gene>
<keyword evidence="10" id="KW-1185">Reference proteome</keyword>
<evidence type="ECO:0000256" key="1">
    <source>
        <dbReference type="ARBA" id="ARBA00004571"/>
    </source>
</evidence>
<dbReference type="InterPro" id="IPR008969">
    <property type="entry name" value="CarboxyPept-like_regulatory"/>
</dbReference>
<dbReference type="Pfam" id="PF13715">
    <property type="entry name" value="CarbopepD_reg_2"/>
    <property type="match status" value="1"/>
</dbReference>
<keyword evidence="3 7" id="KW-1134">Transmembrane beta strand</keyword>
<dbReference type="SUPFAM" id="SSF49464">
    <property type="entry name" value="Carboxypeptidase regulatory domain-like"/>
    <property type="match status" value="1"/>
</dbReference>
<dbReference type="SUPFAM" id="SSF56935">
    <property type="entry name" value="Porins"/>
    <property type="match status" value="1"/>
</dbReference>
<dbReference type="EMBL" id="PYAW01000005">
    <property type="protein sequence ID" value="PSL44877.1"/>
    <property type="molecule type" value="Genomic_DNA"/>
</dbReference>
<keyword evidence="2 7" id="KW-0813">Transport</keyword>
<sequence>MKKNSLFRACCGMLLAILLLSWIQVAEGLKDKIDVGFRQTKVLLVLQYLEKNTRLKFSYNLDDLEKIKPLTIDKKERTVESLLQEISHATSLQFRFTEDIILVKVPAPISMVATTEAPLQEKPLKGVVKSANGETLPGVSVRLKGSTKGVLTDASGAFKFTDLPDGAVLEVSYIGFESREVPVKGLSELSVTLDASTKILDQVVVVGYGTQSKRNVSSAISSVKGSEIANVPTNNPVNALQGKVAGLTVVNVGGAPGGVADIKLRGISTFGGHQPLFIVDGTPADPYYLNNNDIASIEVLKDGAAASIYGSKSANGVILVTTKKGKKGPPKIEFSGYNSIVSPTSKMHLLDAAGYLKVHDMMYSNAGTPADKRPAYLSKQAGANTDWQNEITQQAHAQNYSLNLTGGGEYFNYGLSGNITRETGTFIGTDFKKKSLRARNEYKKGRLNIEMNLTYAETERNDLQFSVKDAYFQSPLLPVYDSKEKYGYALQVDQLPKYQNPVGVNHFNSNYNKGQYFSGNARLTLQLITGMKFVTNVSLNNTNFFDYAYHPPYRANANDPIQPYAQLTDGRTNTRQRLMENLLYYDRAFGKHSINLLAGYTAEENSSNNVITVADGKSNVYTVKDGQIVTSIVPGGFLDPSFNTMDGAAGGSFSASGSRPQYDRLSTLGRINYSYDSKYLLQVSVRRDGSSKFGENRRYGVFPSASVGWNMQSEPFMQQFSWLNLLKLRASYGELGNENALREYDHQALITIKNTRAGGYVQGSGATAWPGGASWDLKNKDLRWETIISKNIGFDFAIVSKLSGAFNVFNNTTKDMLIYKDLAPSAGLNQPVLNVGRINNRGWELELTWADKKSDWNYSVTGTVSQVKNEVLALANDGQKLYGDGLKYGTGPIPNTTMVGREIGAFFLYQADGIFQSDAEVAAYKNKKGELYQPDAKAGDVRFRDSNGDGVIDTNDKTYMGSAFPKVEFGLNMTVGYKGFDLQLFWQGVAGNKIYNGDKYELQGMDAGRNFDVSTLKAWTPTNTNTDVPRAVLGDPNNNNRESTRFLEKGDYLRLKTLQLGYTFSPRLLEKAKITRLRIYASAQNILTFTKYSGPDPEIGRTDVLNNGVDRWMYPQNKTLMAGVQLEF</sequence>
<name>A0A2P8HF77_CHINA</name>
<evidence type="ECO:0000256" key="3">
    <source>
        <dbReference type="ARBA" id="ARBA00022452"/>
    </source>
</evidence>
<reference evidence="9 10" key="1">
    <citation type="submission" date="2018-03" db="EMBL/GenBank/DDBJ databases">
        <title>Genomic Encyclopedia of Archaeal and Bacterial Type Strains, Phase II (KMG-II): from individual species to whole genera.</title>
        <authorList>
            <person name="Goeker M."/>
        </authorList>
    </citation>
    <scope>NUCLEOTIDE SEQUENCE [LARGE SCALE GENOMIC DNA]</scope>
    <source>
        <strain evidence="9 10">DSM 24859</strain>
    </source>
</reference>
<dbReference type="Pfam" id="PF07715">
    <property type="entry name" value="Plug"/>
    <property type="match status" value="1"/>
</dbReference>
<evidence type="ECO:0000256" key="4">
    <source>
        <dbReference type="ARBA" id="ARBA00022692"/>
    </source>
</evidence>
<dbReference type="NCBIfam" id="TIGR04057">
    <property type="entry name" value="SusC_RagA_signa"/>
    <property type="match status" value="1"/>
</dbReference>
<protein>
    <submittedName>
        <fullName evidence="9">TonB-linked SusC/RagA family outer membrane protein</fullName>
    </submittedName>
</protein>
<dbReference type="InterPro" id="IPR036942">
    <property type="entry name" value="Beta-barrel_TonB_sf"/>
</dbReference>
<feature type="domain" description="TonB-dependent receptor plug" evidence="8">
    <location>
        <begin position="213"/>
        <end position="317"/>
    </location>
</feature>
<comment type="similarity">
    <text evidence="7">Belongs to the TonB-dependent receptor family.</text>
</comment>
<keyword evidence="4 7" id="KW-0812">Transmembrane</keyword>
<dbReference type="OrthoDB" id="9768177at2"/>
<dbReference type="RefSeq" id="WP_106530308.1">
    <property type="nucleotide sequence ID" value="NZ_PYAW01000005.1"/>
</dbReference>
<dbReference type="GO" id="GO:0009279">
    <property type="term" value="C:cell outer membrane"/>
    <property type="evidence" value="ECO:0007669"/>
    <property type="project" value="UniProtKB-SubCell"/>
</dbReference>
<dbReference type="InterPro" id="IPR012910">
    <property type="entry name" value="Plug_dom"/>
</dbReference>
<dbReference type="InterPro" id="IPR037066">
    <property type="entry name" value="Plug_dom_sf"/>
</dbReference>
<evidence type="ECO:0000313" key="9">
    <source>
        <dbReference type="EMBL" id="PSL44877.1"/>
    </source>
</evidence>
<keyword evidence="6 7" id="KW-0998">Cell outer membrane</keyword>
<dbReference type="Gene3D" id="2.170.130.10">
    <property type="entry name" value="TonB-dependent receptor, plug domain"/>
    <property type="match status" value="1"/>
</dbReference>
<evidence type="ECO:0000256" key="5">
    <source>
        <dbReference type="ARBA" id="ARBA00023136"/>
    </source>
</evidence>
<evidence type="ECO:0000256" key="7">
    <source>
        <dbReference type="PROSITE-ProRule" id="PRU01360"/>
    </source>
</evidence>
<comment type="caution">
    <text evidence="9">The sequence shown here is derived from an EMBL/GenBank/DDBJ whole genome shotgun (WGS) entry which is preliminary data.</text>
</comment>
<dbReference type="Gene3D" id="2.40.170.20">
    <property type="entry name" value="TonB-dependent receptor, beta-barrel domain"/>
    <property type="match status" value="1"/>
</dbReference>
<dbReference type="InterPro" id="IPR023997">
    <property type="entry name" value="TonB-dep_OMP_SusC/RagA_CS"/>
</dbReference>